<gene>
    <name evidence="1" type="ORF">N871_00960</name>
</gene>
<name>V6LA50_HELPX</name>
<dbReference type="AlphaFoldDB" id="V6LA50"/>
<protein>
    <submittedName>
        <fullName evidence="1">Uncharacterized protein</fullName>
    </submittedName>
</protein>
<dbReference type="Proteomes" id="UP000017937">
    <property type="component" value="Unassembled WGS sequence"/>
</dbReference>
<dbReference type="PATRIC" id="fig|1386083.3.peg.201"/>
<organism evidence="1 2">
    <name type="scientific">Helicobacter pylori X47-2AL</name>
    <dbReference type="NCBI Taxonomy" id="1386083"/>
    <lineage>
        <taxon>Bacteria</taxon>
        <taxon>Pseudomonadati</taxon>
        <taxon>Campylobacterota</taxon>
        <taxon>Epsilonproteobacteria</taxon>
        <taxon>Campylobacterales</taxon>
        <taxon>Helicobacteraceae</taxon>
        <taxon>Helicobacter</taxon>
    </lineage>
</organism>
<dbReference type="EMBL" id="AWNG01000004">
    <property type="protein sequence ID" value="EST41123.1"/>
    <property type="molecule type" value="Genomic_DNA"/>
</dbReference>
<proteinExistence type="predicted"/>
<evidence type="ECO:0000313" key="2">
    <source>
        <dbReference type="Proteomes" id="UP000017937"/>
    </source>
</evidence>
<evidence type="ECO:0000313" key="1">
    <source>
        <dbReference type="EMBL" id="EST41123.1"/>
    </source>
</evidence>
<sequence>MAKIIQYYILKTNKYKSLVIFYAITNSFYPKRSKRLGFLLKEFEALIEKGVWFKL</sequence>
<reference evidence="1 2" key="1">
    <citation type="journal article" date="2013" name="Genome Announc.">
        <title>Draft Genome Sequence of Strain X47-2AL, a Feline Helicobacter pylori Isolate.</title>
        <authorList>
            <person name="Veyrier F.J."/>
            <person name="Ecobichon C."/>
            <person name="Boneca I.G."/>
        </authorList>
    </citation>
    <scope>NUCLEOTIDE SEQUENCE [LARGE SCALE GENOMIC DNA]</scope>
    <source>
        <strain evidence="1 2">X47-2AL</strain>
    </source>
</reference>
<accession>V6LA50</accession>
<comment type="caution">
    <text evidence="1">The sequence shown here is derived from an EMBL/GenBank/DDBJ whole genome shotgun (WGS) entry which is preliminary data.</text>
</comment>